<keyword evidence="9" id="KW-1185">Reference proteome</keyword>
<comment type="subcellular location">
    <subcellularLocation>
        <location evidence="3">Cell membrane</location>
        <topology evidence="3">Lipid-anchor</topology>
    </subcellularLocation>
</comment>
<keyword evidence="1 3" id="KW-0456">Lyase</keyword>
<dbReference type="KEGG" id="hpse:HPF_20925"/>
<feature type="region of interest" description="Disordered" evidence="5">
    <location>
        <begin position="39"/>
        <end position="81"/>
    </location>
</feature>
<evidence type="ECO:0000256" key="5">
    <source>
        <dbReference type="SAM" id="MobiDB-lite"/>
    </source>
</evidence>
<dbReference type="Gene3D" id="2.40.40.10">
    <property type="entry name" value="RlpA-like domain"/>
    <property type="match status" value="1"/>
</dbReference>
<dbReference type="Pfam" id="PF03330">
    <property type="entry name" value="DPBB_1"/>
    <property type="match status" value="1"/>
</dbReference>
<dbReference type="EC" id="4.2.2.-" evidence="3"/>
<evidence type="ECO:0000256" key="6">
    <source>
        <dbReference type="SAM" id="SignalP"/>
    </source>
</evidence>
<evidence type="ECO:0000256" key="1">
    <source>
        <dbReference type="ARBA" id="ARBA00023239"/>
    </source>
</evidence>
<dbReference type="InterPro" id="IPR009009">
    <property type="entry name" value="RlpA-like_DPBB"/>
</dbReference>
<reference evidence="8 9" key="1">
    <citation type="submission" date="2019-03" db="EMBL/GenBank/DDBJ databases">
        <authorList>
            <person name="Sebastian G."/>
            <person name="Baumann P."/>
            <person name="Ruckert C."/>
            <person name="Kalinowski J."/>
            <person name="Nebel B."/>
            <person name="Takors R."/>
            <person name="Blombach B."/>
        </authorList>
    </citation>
    <scope>NUCLEOTIDE SEQUENCE [LARGE SCALE GENOMIC DNA]</scope>
    <source>
        <strain evidence="8 9">DSM 1084</strain>
    </source>
</reference>
<gene>
    <name evidence="3" type="primary">rlpA</name>
    <name evidence="8" type="ORF">HPF_20925</name>
</gene>
<feature type="signal peptide" evidence="6">
    <location>
        <begin position="1"/>
        <end position="32"/>
    </location>
</feature>
<dbReference type="InterPro" id="IPR036908">
    <property type="entry name" value="RlpA-like_sf"/>
</dbReference>
<keyword evidence="3" id="KW-0564">Palmitate</keyword>
<dbReference type="RefSeq" id="WP_279512602.1">
    <property type="nucleotide sequence ID" value="NZ_CP037867.1"/>
</dbReference>
<dbReference type="NCBIfam" id="TIGR00413">
    <property type="entry name" value="rlpA"/>
    <property type="match status" value="1"/>
</dbReference>
<dbReference type="HAMAP" id="MF_02071">
    <property type="entry name" value="RlpA"/>
    <property type="match status" value="1"/>
</dbReference>
<dbReference type="AlphaFoldDB" id="A0A4P6X217"/>
<keyword evidence="3" id="KW-0449">Lipoprotein</keyword>
<proteinExistence type="inferred from homology"/>
<evidence type="ECO:0000256" key="3">
    <source>
        <dbReference type="HAMAP-Rule" id="MF_02071"/>
    </source>
</evidence>
<dbReference type="GO" id="GO:0008932">
    <property type="term" value="F:lytic endotransglycosylase activity"/>
    <property type="evidence" value="ECO:0007669"/>
    <property type="project" value="UniProtKB-UniRule"/>
</dbReference>
<evidence type="ECO:0000256" key="4">
    <source>
        <dbReference type="RuleBase" id="RU003495"/>
    </source>
</evidence>
<dbReference type="PROSITE" id="PS51257">
    <property type="entry name" value="PROKAR_LIPOPROTEIN"/>
    <property type="match status" value="1"/>
</dbReference>
<dbReference type="InterPro" id="IPR034718">
    <property type="entry name" value="RlpA"/>
</dbReference>
<sequence length="177" mass="18621" precursor="true">MKRCARFFAPSLLMAVLAGCATPLAGPVPAGAATDPLPVVPHGPAIPPTRNGDTLADPTGSAAAERSVDGARSPDGSRDSAGVLEKGLASWYGSKFHGRRTASGERYDRHAMTAAHRTLPFGTRVRVRSVVTGKEVVVRINDRGPFKRSRVIDLSQAAFNALGLQGRGVTQVELLPE</sequence>
<dbReference type="GO" id="GO:0005886">
    <property type="term" value="C:plasma membrane"/>
    <property type="evidence" value="ECO:0007669"/>
    <property type="project" value="UniProtKB-SubCell"/>
</dbReference>
<evidence type="ECO:0000313" key="8">
    <source>
        <dbReference type="EMBL" id="QBM30170.1"/>
    </source>
</evidence>
<keyword evidence="3" id="KW-0472">Membrane</keyword>
<comment type="similarity">
    <text evidence="3 4">Belongs to the RlpA family.</text>
</comment>
<feature type="domain" description="RlpA-like protein double-psi beta-barrel" evidence="7">
    <location>
        <begin position="86"/>
        <end position="173"/>
    </location>
</feature>
<organism evidence="8 9">
    <name type="scientific">Hydrogenophaga pseudoflava</name>
    <name type="common">Pseudomonas carboxydoflava</name>
    <dbReference type="NCBI Taxonomy" id="47421"/>
    <lineage>
        <taxon>Bacteria</taxon>
        <taxon>Pseudomonadati</taxon>
        <taxon>Pseudomonadota</taxon>
        <taxon>Betaproteobacteria</taxon>
        <taxon>Burkholderiales</taxon>
        <taxon>Comamonadaceae</taxon>
        <taxon>Hydrogenophaga</taxon>
    </lineage>
</organism>
<evidence type="ECO:0000259" key="7">
    <source>
        <dbReference type="Pfam" id="PF03330"/>
    </source>
</evidence>
<dbReference type="PANTHER" id="PTHR34183">
    <property type="entry name" value="ENDOLYTIC PEPTIDOGLYCAN TRANSGLYCOSYLASE RLPA"/>
    <property type="match status" value="1"/>
</dbReference>
<dbReference type="Proteomes" id="UP000293912">
    <property type="component" value="Chromosome"/>
</dbReference>
<evidence type="ECO:0000313" key="9">
    <source>
        <dbReference type="Proteomes" id="UP000293912"/>
    </source>
</evidence>
<dbReference type="CDD" id="cd22268">
    <property type="entry name" value="DPBB_RlpA-like"/>
    <property type="match status" value="1"/>
</dbReference>
<feature type="chain" id="PRO_5021052479" description="Endolytic peptidoglycan transglycosylase RlpA" evidence="6">
    <location>
        <begin position="33"/>
        <end position="177"/>
    </location>
</feature>
<dbReference type="SUPFAM" id="SSF50685">
    <property type="entry name" value="Barwin-like endoglucanases"/>
    <property type="match status" value="1"/>
</dbReference>
<comment type="function">
    <text evidence="3">Lytic transglycosylase with a strong preference for naked glycan strands that lack stem peptides.</text>
</comment>
<accession>A0A4P6X217</accession>
<dbReference type="InterPro" id="IPR012997">
    <property type="entry name" value="RplA"/>
</dbReference>
<dbReference type="GO" id="GO:0000270">
    <property type="term" value="P:peptidoglycan metabolic process"/>
    <property type="evidence" value="ECO:0007669"/>
    <property type="project" value="UniProtKB-UniRule"/>
</dbReference>
<keyword evidence="3" id="KW-1003">Cell membrane</keyword>
<evidence type="ECO:0000256" key="2">
    <source>
        <dbReference type="ARBA" id="ARBA00023316"/>
    </source>
</evidence>
<dbReference type="PANTHER" id="PTHR34183:SF8">
    <property type="entry name" value="ENDOLYTIC PEPTIDOGLYCAN TRANSGLYCOSYLASE RLPA-RELATED"/>
    <property type="match status" value="1"/>
</dbReference>
<dbReference type="EMBL" id="CP037867">
    <property type="protein sequence ID" value="QBM30170.1"/>
    <property type="molecule type" value="Genomic_DNA"/>
</dbReference>
<dbReference type="GO" id="GO:0071555">
    <property type="term" value="P:cell wall organization"/>
    <property type="evidence" value="ECO:0007669"/>
    <property type="project" value="UniProtKB-KW"/>
</dbReference>
<keyword evidence="6" id="KW-0732">Signal</keyword>
<name>A0A4P6X217_HYDPS</name>
<keyword evidence="2 3" id="KW-0961">Cell wall biogenesis/degradation</keyword>
<protein>
    <recommendedName>
        <fullName evidence="3">Endolytic peptidoglycan transglycosylase RlpA</fullName>
        <ecNumber evidence="3">4.2.2.-</ecNumber>
    </recommendedName>
</protein>